<evidence type="ECO:0000313" key="3">
    <source>
        <dbReference type="EMBL" id="CEM04680.1"/>
    </source>
</evidence>
<feature type="chain" id="PRO_5005187879" evidence="2">
    <location>
        <begin position="17"/>
        <end position="258"/>
    </location>
</feature>
<dbReference type="EMBL" id="CDMZ01000022">
    <property type="protein sequence ID" value="CEM04680.1"/>
    <property type="molecule type" value="Genomic_DNA"/>
</dbReference>
<keyword evidence="2" id="KW-0732">Signal</keyword>
<reference evidence="3" key="1">
    <citation type="submission" date="2014-11" db="EMBL/GenBank/DDBJ databases">
        <authorList>
            <person name="Otto D Thomas"/>
            <person name="Naeem Raeece"/>
        </authorList>
    </citation>
    <scope>NUCLEOTIDE SEQUENCE</scope>
</reference>
<protein>
    <submittedName>
        <fullName evidence="3">Uncharacterized protein</fullName>
    </submittedName>
</protein>
<evidence type="ECO:0000256" key="1">
    <source>
        <dbReference type="SAM" id="MobiDB-lite"/>
    </source>
</evidence>
<feature type="signal peptide" evidence="2">
    <location>
        <begin position="1"/>
        <end position="16"/>
    </location>
</feature>
<gene>
    <name evidence="3" type="ORF">Cvel_2569</name>
</gene>
<evidence type="ECO:0000256" key="2">
    <source>
        <dbReference type="SAM" id="SignalP"/>
    </source>
</evidence>
<proteinExistence type="predicted"/>
<organism evidence="3">
    <name type="scientific">Chromera velia CCMP2878</name>
    <dbReference type="NCBI Taxonomy" id="1169474"/>
    <lineage>
        <taxon>Eukaryota</taxon>
        <taxon>Sar</taxon>
        <taxon>Alveolata</taxon>
        <taxon>Colpodellida</taxon>
        <taxon>Chromeraceae</taxon>
        <taxon>Chromera</taxon>
    </lineage>
</organism>
<dbReference type="VEuPathDB" id="CryptoDB:Cvel_2569"/>
<sequence length="258" mass="28326">MKSFAIFLASCGLAAALSANDLKGQNSISWPTPNANITCFTGSTGREAVVEHLKRDLEIFLKGSNEYKGPTANEQYSYTVEAETNGKVMCPSKISVKDGKATASPASTPDSSTHCEKSTHQPVSLDDAFRELLIVAELPGTEAMCWGSHIDHDKKEYVGNAYFKRVTPTSSEGHEEKDKKTTTVFMIFDNLQKSGKRMLRRAGQTENVGDDNEATMQVNQMGRRLAVDVHENDDMMKTAMLGRRMDGVDEELGTMMLG</sequence>
<accession>A0A0G4EZU8</accession>
<feature type="region of interest" description="Disordered" evidence="1">
    <location>
        <begin position="98"/>
        <end position="121"/>
    </location>
</feature>
<dbReference type="AlphaFoldDB" id="A0A0G4EZU8"/>
<name>A0A0G4EZU8_9ALVE</name>
<feature type="compositionally biased region" description="Low complexity" evidence="1">
    <location>
        <begin position="101"/>
        <end position="112"/>
    </location>
</feature>